<feature type="repeat" description="TPR" evidence="15">
    <location>
        <begin position="160"/>
        <end position="193"/>
    </location>
</feature>
<keyword evidence="19" id="KW-1185">Reference proteome</keyword>
<dbReference type="SUPFAM" id="SSF48452">
    <property type="entry name" value="TPR-like"/>
    <property type="match status" value="1"/>
</dbReference>
<dbReference type="GO" id="GO:0060090">
    <property type="term" value="F:molecular adaptor activity"/>
    <property type="evidence" value="ECO:0007669"/>
    <property type="project" value="TreeGrafter"/>
</dbReference>
<dbReference type="Pfam" id="PF16546">
    <property type="entry name" value="SGTA_dimer"/>
    <property type="match status" value="1"/>
</dbReference>
<reference evidence="18" key="4">
    <citation type="submission" date="2025-09" db="UniProtKB">
        <authorList>
            <consortium name="Ensembl"/>
        </authorList>
    </citation>
    <scope>IDENTIFICATION</scope>
</reference>
<feature type="domain" description="SGTA homodimerisation" evidence="17">
    <location>
        <begin position="4"/>
        <end position="63"/>
    </location>
</feature>
<evidence type="ECO:0000256" key="12">
    <source>
        <dbReference type="ARBA" id="ARBA00062864"/>
    </source>
</evidence>
<gene>
    <name evidence="18" type="primary">SGTA</name>
</gene>
<comment type="similarity">
    <text evidence="3">Belongs to the SGT family.</text>
</comment>
<evidence type="ECO:0000256" key="1">
    <source>
        <dbReference type="ARBA" id="ARBA00004123"/>
    </source>
</evidence>
<evidence type="ECO:0000256" key="11">
    <source>
        <dbReference type="ARBA" id="ARBA00054833"/>
    </source>
</evidence>
<dbReference type="InterPro" id="IPR011990">
    <property type="entry name" value="TPR-like_helical_dom_sf"/>
</dbReference>
<dbReference type="SMART" id="SM00028">
    <property type="entry name" value="TPR"/>
    <property type="match status" value="3"/>
</dbReference>
<reference evidence="19" key="2">
    <citation type="submission" date="2023-03" db="EMBL/GenBank/DDBJ databases">
        <authorList>
            <consortium name="Wellcome Sanger Institute Data Sharing"/>
        </authorList>
    </citation>
    <scope>NUCLEOTIDE SEQUENCE [LARGE SCALE GENOMIC DNA]</scope>
</reference>
<evidence type="ECO:0000256" key="8">
    <source>
        <dbReference type="ARBA" id="ARBA00022990"/>
    </source>
</evidence>
<dbReference type="GO" id="GO:0042802">
    <property type="term" value="F:identical protein binding"/>
    <property type="evidence" value="ECO:0007669"/>
    <property type="project" value="UniProtKB-ARBA"/>
</dbReference>
<keyword evidence="6" id="KW-0677">Repeat</keyword>
<evidence type="ECO:0000256" key="9">
    <source>
        <dbReference type="ARBA" id="ARBA00023186"/>
    </source>
</evidence>
<dbReference type="InterPro" id="IPR047150">
    <property type="entry name" value="SGT"/>
</dbReference>
<keyword evidence="8" id="KW-0007">Acetylation</keyword>
<accession>A0AAX7UU71</accession>
<evidence type="ECO:0000313" key="19">
    <source>
        <dbReference type="Proteomes" id="UP000265100"/>
    </source>
</evidence>
<evidence type="ECO:0000256" key="2">
    <source>
        <dbReference type="ARBA" id="ARBA00004496"/>
    </source>
</evidence>
<evidence type="ECO:0000256" key="6">
    <source>
        <dbReference type="ARBA" id="ARBA00022737"/>
    </source>
</evidence>
<reference evidence="18" key="3">
    <citation type="submission" date="2025-08" db="UniProtKB">
        <authorList>
            <consortium name="Ensembl"/>
        </authorList>
    </citation>
    <scope>IDENTIFICATION</scope>
</reference>
<dbReference type="GO" id="GO:0072380">
    <property type="term" value="C:TRC complex"/>
    <property type="evidence" value="ECO:0007669"/>
    <property type="project" value="TreeGrafter"/>
</dbReference>
<keyword evidence="10" id="KW-0539">Nucleus</keyword>
<dbReference type="PANTHER" id="PTHR45831:SF3">
    <property type="entry name" value="SMALL GLUTAMINE-RICH TETRATRICOPEPTIDE REPEAT-CONTAINING PROTEIN ALPHA"/>
    <property type="match status" value="1"/>
</dbReference>
<dbReference type="Ensembl" id="ENSACLT00000050641.1">
    <property type="protein sequence ID" value="ENSACLP00000073633.1"/>
    <property type="gene ID" value="ENSACLG00000002343.2"/>
</dbReference>
<keyword evidence="4" id="KW-0963">Cytoplasm</keyword>
<feature type="compositionally biased region" description="Basic and acidic residues" evidence="16">
    <location>
        <begin position="86"/>
        <end position="96"/>
    </location>
</feature>
<dbReference type="InterPro" id="IPR032374">
    <property type="entry name" value="SGTA_dimer"/>
</dbReference>
<evidence type="ECO:0000256" key="3">
    <source>
        <dbReference type="ARBA" id="ARBA00008175"/>
    </source>
</evidence>
<evidence type="ECO:0000256" key="13">
    <source>
        <dbReference type="ARBA" id="ARBA00070804"/>
    </source>
</evidence>
<feature type="region of interest" description="Disordered" evidence="16">
    <location>
        <begin position="72"/>
        <end position="96"/>
    </location>
</feature>
<evidence type="ECO:0000256" key="4">
    <source>
        <dbReference type="ARBA" id="ARBA00022490"/>
    </source>
</evidence>
<proteinExistence type="inferred from homology"/>
<dbReference type="GO" id="GO:0006620">
    <property type="term" value="P:post-translational protein targeting to endoplasmic reticulum membrane"/>
    <property type="evidence" value="ECO:0007669"/>
    <property type="project" value="TreeGrafter"/>
</dbReference>
<feature type="repeat" description="TPR" evidence="15">
    <location>
        <begin position="126"/>
        <end position="159"/>
    </location>
</feature>
<dbReference type="Gene3D" id="1.25.40.10">
    <property type="entry name" value="Tetratricopeptide repeat domain"/>
    <property type="match status" value="1"/>
</dbReference>
<evidence type="ECO:0000256" key="7">
    <source>
        <dbReference type="ARBA" id="ARBA00022803"/>
    </source>
</evidence>
<evidence type="ECO:0000256" key="10">
    <source>
        <dbReference type="ARBA" id="ARBA00023242"/>
    </source>
</evidence>
<dbReference type="GeneTree" id="ENSGT00940000159037"/>
<dbReference type="PROSITE" id="PS50293">
    <property type="entry name" value="TPR_REGION"/>
    <property type="match status" value="1"/>
</dbReference>
<feature type="repeat" description="TPR" evidence="15">
    <location>
        <begin position="92"/>
        <end position="125"/>
    </location>
</feature>
<reference evidence="18 19" key="1">
    <citation type="submission" date="2018-05" db="EMBL/GenBank/DDBJ databases">
        <authorList>
            <person name="Datahose"/>
        </authorList>
    </citation>
    <scope>NUCLEOTIDE SEQUENCE</scope>
</reference>
<dbReference type="FunFam" id="1.20.5.420:FF:000002">
    <property type="entry name" value="Small glutamine-rich tetratricopeptide repeat-containing protein alpha"/>
    <property type="match status" value="1"/>
</dbReference>
<sequence length="317" mass="34861">MTDNKRLAFSIIQFLHDQLQSGTLSSDAQESLEVAVQCLETAFEVSTDDQSLAVPMTLPEIFTSATAKYSAQSQVNNNSTPNSPTEEQKAEAERLKSDGNDQMKVDNFAAAVEFYSKAIAINPQNAVYYCNRAAAYSKLGNYAGAVQDCERAISIDPNYSKAYGRMGLALASLNKHTEAVSYYKKALELDPDNDTYKTNLKIAEEKMDTSSPTAGLGGVDLAGLLSNPGFMNMVRSECLACNISKRSRSFGGHQNQLHSSELTANFLVSVSFKSPFLLHRTIVQMMRPHSKSLPLIYKSTKSCDFRNYFDNKQASEG</sequence>
<name>A0AAX7UU71_ASTCA</name>
<dbReference type="Gene3D" id="1.20.5.420">
    <property type="entry name" value="Immunoglobulin FC, subunit C"/>
    <property type="match status" value="1"/>
</dbReference>
<keyword evidence="7 15" id="KW-0802">TPR repeat</keyword>
<comment type="subunit">
    <text evidence="12">Homodimer. Homooligomer. Interacts with DNAJC5 and DNAJC5B. Interacts (via TPR repeats) with HSP90AA1. Interacts (via Gln-rich region) with SLC2A1. Interacts with HSP90AB1. Interacts (via TPR repeats) with HSPA8/Hsc70; the interaction is direct. Interacts with BAG6 (via ubiquitin-like domain); interaction prevents interaction between BAG6 and RNF126. Forms a multiprotein complex, at least composed of DNAJB12, DNAJB14, HSPA8/Hsc70 and SGTA; interaction with DNAJB14 and HSPA8/Hsc70 is direct.</text>
</comment>
<dbReference type="PROSITE" id="PS50005">
    <property type="entry name" value="TPR"/>
    <property type="match status" value="3"/>
</dbReference>
<dbReference type="GO" id="GO:0016020">
    <property type="term" value="C:membrane"/>
    <property type="evidence" value="ECO:0007669"/>
    <property type="project" value="TreeGrafter"/>
</dbReference>
<evidence type="ECO:0000256" key="15">
    <source>
        <dbReference type="PROSITE-ProRule" id="PRU00339"/>
    </source>
</evidence>
<dbReference type="AlphaFoldDB" id="A0AAX7UU71"/>
<protein>
    <recommendedName>
        <fullName evidence="13">Small glutamine-rich tetratricopeptide repeat-containing protein alpha</fullName>
    </recommendedName>
    <alternativeName>
        <fullName evidence="14">Alpha-SGT</fullName>
    </alternativeName>
</protein>
<comment type="subcellular location">
    <subcellularLocation>
        <location evidence="2">Cytoplasm</location>
    </subcellularLocation>
    <subcellularLocation>
        <location evidence="1">Nucleus</location>
    </subcellularLocation>
</comment>
<evidence type="ECO:0000256" key="16">
    <source>
        <dbReference type="SAM" id="MobiDB-lite"/>
    </source>
</evidence>
<evidence type="ECO:0000313" key="18">
    <source>
        <dbReference type="Ensembl" id="ENSACLP00000073633.1"/>
    </source>
</evidence>
<comment type="function">
    <text evidence="11">Co-chaperone that binds misfolded and hydrophobic patches-containing client proteins in the cytosol. Mediates their targeting to the endoplasmic reticulum but also regulates their sorting to the proteasome when targeting fails. Functions in tail-anchored/type II transmembrane proteins membrane insertion constituting with ASNA1 and the BAG6 complex a targeting module. Functions upstream of the BAG6 complex and ASNA1, binding more rapidly the transmembrane domain of newly synthesized proteins. It is also involved in the regulation of the endoplasmic reticulum-associated misfolded protein catabolic process via its interaction with BAG6: collaborates with the BAG6 complex to maintain hydrophobic substrates in non-ubiquitinated states. Competes with RNF126 for interaction with BAG6, preventing the ubiquitination of client proteins associated with the BAG6 complex. Binds directly to HSC70 and HSP70 and regulates their ATPase activity.</text>
</comment>
<dbReference type="FunFam" id="1.25.40.10:FF:000108">
    <property type="entry name" value="Small glutamine-rich tetratricopeptide repeat-containing protein alpha"/>
    <property type="match status" value="1"/>
</dbReference>
<dbReference type="GO" id="GO:0005634">
    <property type="term" value="C:nucleus"/>
    <property type="evidence" value="ECO:0007669"/>
    <property type="project" value="UniProtKB-SubCell"/>
</dbReference>
<dbReference type="Proteomes" id="UP000265100">
    <property type="component" value="Chromosome 15"/>
</dbReference>
<evidence type="ECO:0000256" key="5">
    <source>
        <dbReference type="ARBA" id="ARBA00022553"/>
    </source>
</evidence>
<dbReference type="InterPro" id="IPR019734">
    <property type="entry name" value="TPR_rpt"/>
</dbReference>
<evidence type="ECO:0000259" key="17">
    <source>
        <dbReference type="Pfam" id="PF16546"/>
    </source>
</evidence>
<dbReference type="PANTHER" id="PTHR45831">
    <property type="entry name" value="LD24721P"/>
    <property type="match status" value="1"/>
</dbReference>
<keyword evidence="5" id="KW-0597">Phosphoprotein</keyword>
<evidence type="ECO:0000256" key="14">
    <source>
        <dbReference type="ARBA" id="ARBA00076853"/>
    </source>
</evidence>
<organism evidence="18 19">
    <name type="scientific">Astatotilapia calliptera</name>
    <name type="common">Eastern happy</name>
    <name type="synonym">Chromis callipterus</name>
    <dbReference type="NCBI Taxonomy" id="8154"/>
    <lineage>
        <taxon>Eukaryota</taxon>
        <taxon>Metazoa</taxon>
        <taxon>Chordata</taxon>
        <taxon>Craniata</taxon>
        <taxon>Vertebrata</taxon>
        <taxon>Euteleostomi</taxon>
        <taxon>Actinopterygii</taxon>
        <taxon>Neopterygii</taxon>
        <taxon>Teleostei</taxon>
        <taxon>Neoteleostei</taxon>
        <taxon>Acanthomorphata</taxon>
        <taxon>Ovalentaria</taxon>
        <taxon>Cichlomorphae</taxon>
        <taxon>Cichliformes</taxon>
        <taxon>Cichlidae</taxon>
        <taxon>African cichlids</taxon>
        <taxon>Pseudocrenilabrinae</taxon>
        <taxon>Haplochromini</taxon>
        <taxon>Astatotilapia</taxon>
    </lineage>
</organism>
<feature type="compositionally biased region" description="Polar residues" evidence="16">
    <location>
        <begin position="72"/>
        <end position="85"/>
    </location>
</feature>
<dbReference type="Pfam" id="PF00515">
    <property type="entry name" value="TPR_1"/>
    <property type="match status" value="2"/>
</dbReference>
<dbReference type="Pfam" id="PF13181">
    <property type="entry name" value="TPR_8"/>
    <property type="match status" value="1"/>
</dbReference>
<keyword evidence="9" id="KW-0143">Chaperone</keyword>